<gene>
    <name evidence="1" type="ORF">Y1Q_0009092</name>
</gene>
<dbReference type="AlphaFoldDB" id="A0A151M2E0"/>
<evidence type="ECO:0000313" key="2">
    <source>
        <dbReference type="Proteomes" id="UP000050525"/>
    </source>
</evidence>
<dbReference type="EMBL" id="AKHW03006780">
    <property type="protein sequence ID" value="KYO18620.1"/>
    <property type="molecule type" value="Genomic_DNA"/>
</dbReference>
<sequence>MVLKLPLLGKKCTTIISAYTPTNSDEVKNQFYDDLHSVIIAVPKSNWLILLGNFNARIGSDFQAWDGIIGKHRIGTCNSNGLLLLRACAEHDLLVTNTVFCLPNQKKTLWMPLRSKYWHLINYIIVRRRDWCDVYVIKAMCGAECCADH</sequence>
<dbReference type="SUPFAM" id="SSF56219">
    <property type="entry name" value="DNase I-like"/>
    <property type="match status" value="1"/>
</dbReference>
<accession>A0A151M2E0</accession>
<dbReference type="Gene3D" id="3.60.10.10">
    <property type="entry name" value="Endonuclease/exonuclease/phosphatase"/>
    <property type="match status" value="1"/>
</dbReference>
<dbReference type="PANTHER" id="PTHR23227:SF84">
    <property type="entry name" value="ENDONUCLEASE_EXONUCLEASE_PHOSPHATASE DOMAIN-CONTAINING PROTEIN"/>
    <property type="match status" value="1"/>
</dbReference>
<evidence type="ECO:0000313" key="1">
    <source>
        <dbReference type="EMBL" id="KYO18620.1"/>
    </source>
</evidence>
<organism evidence="1 2">
    <name type="scientific">Alligator mississippiensis</name>
    <name type="common">American alligator</name>
    <dbReference type="NCBI Taxonomy" id="8496"/>
    <lineage>
        <taxon>Eukaryota</taxon>
        <taxon>Metazoa</taxon>
        <taxon>Chordata</taxon>
        <taxon>Craniata</taxon>
        <taxon>Vertebrata</taxon>
        <taxon>Euteleostomi</taxon>
        <taxon>Archelosauria</taxon>
        <taxon>Archosauria</taxon>
        <taxon>Crocodylia</taxon>
        <taxon>Alligatoridae</taxon>
        <taxon>Alligatorinae</taxon>
        <taxon>Alligator</taxon>
    </lineage>
</organism>
<evidence type="ECO:0008006" key="3">
    <source>
        <dbReference type="Google" id="ProtNLM"/>
    </source>
</evidence>
<protein>
    <recommendedName>
        <fullName evidence="3">Endonuclease/exonuclease/phosphatase domain-containing protein</fullName>
    </recommendedName>
</protein>
<dbReference type="Proteomes" id="UP000050525">
    <property type="component" value="Unassembled WGS sequence"/>
</dbReference>
<dbReference type="PANTHER" id="PTHR23227">
    <property type="entry name" value="BUCENTAUR RELATED"/>
    <property type="match status" value="1"/>
</dbReference>
<keyword evidence="2" id="KW-1185">Reference proteome</keyword>
<dbReference type="STRING" id="8496.A0A151M2E0"/>
<name>A0A151M2E0_ALLMI</name>
<proteinExistence type="predicted"/>
<reference evidence="1 2" key="1">
    <citation type="journal article" date="2012" name="Genome Biol.">
        <title>Sequencing three crocodilian genomes to illuminate the evolution of archosaurs and amniotes.</title>
        <authorList>
            <person name="St John J.A."/>
            <person name="Braun E.L."/>
            <person name="Isberg S.R."/>
            <person name="Miles L.G."/>
            <person name="Chong A.Y."/>
            <person name="Gongora J."/>
            <person name="Dalzell P."/>
            <person name="Moran C."/>
            <person name="Bed'hom B."/>
            <person name="Abzhanov A."/>
            <person name="Burgess S.C."/>
            <person name="Cooksey A.M."/>
            <person name="Castoe T.A."/>
            <person name="Crawford N.G."/>
            <person name="Densmore L.D."/>
            <person name="Drew J.C."/>
            <person name="Edwards S.V."/>
            <person name="Faircloth B.C."/>
            <person name="Fujita M.K."/>
            <person name="Greenwold M.J."/>
            <person name="Hoffmann F.G."/>
            <person name="Howard J.M."/>
            <person name="Iguchi T."/>
            <person name="Janes D.E."/>
            <person name="Khan S.Y."/>
            <person name="Kohno S."/>
            <person name="de Koning A.J."/>
            <person name="Lance S.L."/>
            <person name="McCarthy F.M."/>
            <person name="McCormack J.E."/>
            <person name="Merchant M.E."/>
            <person name="Peterson D.G."/>
            <person name="Pollock D.D."/>
            <person name="Pourmand N."/>
            <person name="Raney B.J."/>
            <person name="Roessler K.A."/>
            <person name="Sanford J.R."/>
            <person name="Sawyer R.H."/>
            <person name="Schmidt C.J."/>
            <person name="Triplett E.W."/>
            <person name="Tuberville T.D."/>
            <person name="Venegas-Anaya M."/>
            <person name="Howard J.T."/>
            <person name="Jarvis E.D."/>
            <person name="Guillette L.J.Jr."/>
            <person name="Glenn T.C."/>
            <person name="Green R.E."/>
            <person name="Ray D.A."/>
        </authorList>
    </citation>
    <scope>NUCLEOTIDE SEQUENCE [LARGE SCALE GENOMIC DNA]</scope>
    <source>
        <strain evidence="1">KSC_2009_1</strain>
    </source>
</reference>
<comment type="caution">
    <text evidence="1">The sequence shown here is derived from an EMBL/GenBank/DDBJ whole genome shotgun (WGS) entry which is preliminary data.</text>
</comment>
<dbReference type="InterPro" id="IPR036691">
    <property type="entry name" value="Endo/exonu/phosph_ase_sf"/>
</dbReference>
<dbReference type="InterPro" id="IPR027124">
    <property type="entry name" value="Swc5/CFDP1/2"/>
</dbReference>